<dbReference type="InterPro" id="IPR036291">
    <property type="entry name" value="NAD(P)-bd_dom_sf"/>
</dbReference>
<dbReference type="Pfam" id="PF00106">
    <property type="entry name" value="adh_short"/>
    <property type="match status" value="1"/>
</dbReference>
<keyword evidence="2" id="KW-0560">Oxidoreductase</keyword>
<sequence length="239" mass="26572">MSHVRNAILITGAGQRIGLHLAERFLDEGHPVLFTYRTPRPSVAALEAKGAHGLLVDLAEADASQKVVGFVAEHALSLRCVIHNASVWLKDVELRNSPQNLAALMRLHLQVPYELNILLEPWLRASDAELKDIISISDFNTARGSDQHAFYLATKAGLQNLTKSFAKKYAPEIKVNDIAPALILFNEDDSEEYRAQRLKKSLLQIEPGPEVVWQTVKFIMENRYLTATSIPLDGGRSVV</sequence>
<dbReference type="GO" id="GO:0016491">
    <property type="term" value="F:oxidoreductase activity"/>
    <property type="evidence" value="ECO:0007669"/>
    <property type="project" value="UniProtKB-KW"/>
</dbReference>
<keyword evidence="1" id="KW-0521">NADP</keyword>
<dbReference type="RefSeq" id="WP_074201784.1">
    <property type="nucleotide sequence ID" value="NZ_FSRE01000003.1"/>
</dbReference>
<organism evidence="3 4">
    <name type="scientific">Sulfurivirga caldicuralii</name>
    <dbReference type="NCBI Taxonomy" id="364032"/>
    <lineage>
        <taxon>Bacteria</taxon>
        <taxon>Pseudomonadati</taxon>
        <taxon>Pseudomonadota</taxon>
        <taxon>Gammaproteobacteria</taxon>
        <taxon>Thiotrichales</taxon>
        <taxon>Piscirickettsiaceae</taxon>
        <taxon>Sulfurivirga</taxon>
    </lineage>
</organism>
<accession>A0A1N6GWV6</accession>
<dbReference type="Proteomes" id="UP000198461">
    <property type="component" value="Unassembled WGS sequence"/>
</dbReference>
<dbReference type="PRINTS" id="PR00081">
    <property type="entry name" value="GDHRDH"/>
</dbReference>
<gene>
    <name evidence="3" type="ORF">SAMN05443662_1538</name>
</gene>
<name>A0A1N6GWV6_9GAMM</name>
<dbReference type="InterPro" id="IPR002347">
    <property type="entry name" value="SDR_fam"/>
</dbReference>
<dbReference type="PANTHER" id="PTHR43639">
    <property type="entry name" value="OXIDOREDUCTASE, SHORT-CHAIN DEHYDROGENASE/REDUCTASE FAMILY (AFU_ORTHOLOGUE AFUA_5G02870)"/>
    <property type="match status" value="1"/>
</dbReference>
<evidence type="ECO:0000256" key="1">
    <source>
        <dbReference type="ARBA" id="ARBA00022857"/>
    </source>
</evidence>
<proteinExistence type="predicted"/>
<dbReference type="OrthoDB" id="9793499at2"/>
<dbReference type="STRING" id="364032.SAMN05443662_1538"/>
<evidence type="ECO:0000313" key="4">
    <source>
        <dbReference type="Proteomes" id="UP000198461"/>
    </source>
</evidence>
<reference evidence="4" key="1">
    <citation type="submission" date="2016-11" db="EMBL/GenBank/DDBJ databases">
        <authorList>
            <person name="Varghese N."/>
            <person name="Submissions S."/>
        </authorList>
    </citation>
    <scope>NUCLEOTIDE SEQUENCE [LARGE SCALE GENOMIC DNA]</scope>
    <source>
        <strain evidence="4">DSM 17737</strain>
    </source>
</reference>
<dbReference type="Gene3D" id="3.40.50.720">
    <property type="entry name" value="NAD(P)-binding Rossmann-like Domain"/>
    <property type="match status" value="1"/>
</dbReference>
<dbReference type="NCBIfam" id="NF005066">
    <property type="entry name" value="PRK06483.1"/>
    <property type="match status" value="1"/>
</dbReference>
<protein>
    <submittedName>
        <fullName evidence="3">Dihydromonapterin reductase / dihydrofolate reductase</fullName>
    </submittedName>
</protein>
<keyword evidence="4" id="KW-1185">Reference proteome</keyword>
<dbReference type="EMBL" id="FSRE01000003">
    <property type="protein sequence ID" value="SIO12019.1"/>
    <property type="molecule type" value="Genomic_DNA"/>
</dbReference>
<evidence type="ECO:0000256" key="2">
    <source>
        <dbReference type="ARBA" id="ARBA00023002"/>
    </source>
</evidence>
<dbReference type="AlphaFoldDB" id="A0A1N6GWV6"/>
<evidence type="ECO:0000313" key="3">
    <source>
        <dbReference type="EMBL" id="SIO12019.1"/>
    </source>
</evidence>
<dbReference type="PANTHER" id="PTHR43639:SF6">
    <property type="entry name" value="DIHYDROMONAPTERIN REDUCTASE"/>
    <property type="match status" value="1"/>
</dbReference>
<dbReference type="SUPFAM" id="SSF51735">
    <property type="entry name" value="NAD(P)-binding Rossmann-fold domains"/>
    <property type="match status" value="1"/>
</dbReference>